<evidence type="ECO:0000313" key="1">
    <source>
        <dbReference type="EMBL" id="KAJ9656885.1"/>
    </source>
</evidence>
<protein>
    <submittedName>
        <fullName evidence="1">Uncharacterized protein</fullName>
    </submittedName>
</protein>
<sequence>MLPGHPSHLFAPHPIGPHPHQYPPQRIDQRQSQPVTQTPMLQGCHWASVDSQHHMQELYFPSAQQPIQQVLKNVQMLNNSSFSQHDYCQMQYSPPHAAAQDVQQHSNQPDPGPGFMFSLIKREQMAKAAKAKEMVEKLGSATVKDEMSQDNSQQQNSLRTLRRNSVSGLRSIISHGQEQQKLSASREQKPRPKQARIYVNNRIEPVPKVKWCPYLLPDRIVQQLPKVVVPANPLITQSVLKLMKPTIVYAEYETDVCDGCRSRGICVHFSFVLGGRHAPDGLICSMCYKAGIEKSVAAQRVCPEHNDPHMSQFTTNLSEDILAANAQRGKAVEILSRSWHCNWEGVSSKVKTEPDDGTEAWHQSPQLVQHSSRTGSNETIPSIEMDKLDADRPAKRLRMENENEGLENGESGDKENGVRRASEAVKDNVGLETSNANQLAPSDTVQPEGAIIDDNTVWWQDLNAAVDDNFLFAKHSLSLHSWSPEPPTTG</sequence>
<comment type="caution">
    <text evidence="1">The sequence shown here is derived from an EMBL/GenBank/DDBJ whole genome shotgun (WGS) entry which is preliminary data.</text>
</comment>
<name>A0ACC3A7V9_9EURO</name>
<gene>
    <name evidence="1" type="ORF">H2198_004638</name>
</gene>
<dbReference type="EMBL" id="JAPDRQ010000071">
    <property type="protein sequence ID" value="KAJ9656885.1"/>
    <property type="molecule type" value="Genomic_DNA"/>
</dbReference>
<keyword evidence="2" id="KW-1185">Reference proteome</keyword>
<evidence type="ECO:0000313" key="2">
    <source>
        <dbReference type="Proteomes" id="UP001172386"/>
    </source>
</evidence>
<organism evidence="1 2">
    <name type="scientific">Neophaeococcomyces mojaviensis</name>
    <dbReference type="NCBI Taxonomy" id="3383035"/>
    <lineage>
        <taxon>Eukaryota</taxon>
        <taxon>Fungi</taxon>
        <taxon>Dikarya</taxon>
        <taxon>Ascomycota</taxon>
        <taxon>Pezizomycotina</taxon>
        <taxon>Eurotiomycetes</taxon>
        <taxon>Chaetothyriomycetidae</taxon>
        <taxon>Chaetothyriales</taxon>
        <taxon>Chaetothyriales incertae sedis</taxon>
        <taxon>Neophaeococcomyces</taxon>
    </lineage>
</organism>
<proteinExistence type="predicted"/>
<accession>A0ACC3A7V9</accession>
<reference evidence="1" key="1">
    <citation type="submission" date="2022-10" db="EMBL/GenBank/DDBJ databases">
        <title>Culturing micro-colonial fungi from biological soil crusts in the Mojave desert and describing Neophaeococcomyces mojavensis, and introducing the new genera and species Taxawa tesnikishii.</title>
        <authorList>
            <person name="Kurbessoian T."/>
            <person name="Stajich J.E."/>
        </authorList>
    </citation>
    <scope>NUCLEOTIDE SEQUENCE</scope>
    <source>
        <strain evidence="1">JES_112</strain>
    </source>
</reference>
<dbReference type="Proteomes" id="UP001172386">
    <property type="component" value="Unassembled WGS sequence"/>
</dbReference>